<dbReference type="OrthoDB" id="6154580at2759"/>
<dbReference type="Proteomes" id="UP000683360">
    <property type="component" value="Unassembled WGS sequence"/>
</dbReference>
<name>A0A8S3TVC1_MYTED</name>
<keyword evidence="2" id="KW-1185">Reference proteome</keyword>
<dbReference type="InterPro" id="IPR035914">
    <property type="entry name" value="Sperma_CUB_dom_sf"/>
</dbReference>
<protein>
    <submittedName>
        <fullName evidence="1">Uncharacterized protein</fullName>
    </submittedName>
</protein>
<dbReference type="AlphaFoldDB" id="A0A8S3TVC1"/>
<proteinExistence type="predicted"/>
<accession>A0A8S3TVC1</accession>
<evidence type="ECO:0000313" key="2">
    <source>
        <dbReference type="Proteomes" id="UP000683360"/>
    </source>
</evidence>
<reference evidence="1" key="1">
    <citation type="submission" date="2021-03" db="EMBL/GenBank/DDBJ databases">
        <authorList>
            <person name="Bekaert M."/>
        </authorList>
    </citation>
    <scope>NUCLEOTIDE SEQUENCE</scope>
</reference>
<comment type="caution">
    <text evidence="1">The sequence shown here is derived from an EMBL/GenBank/DDBJ whole genome shotgun (WGS) entry which is preliminary data.</text>
</comment>
<gene>
    <name evidence="1" type="ORF">MEDL_50009</name>
</gene>
<sequence>MAIQGWTTSFNQNVSGEKMAVVGLTTLAKELSTSCPVEITITNVASTPDICCDYNPVDCSIRYDNSIYRNYYQQCNGKTGCTIQVSWVAQTCNQTVYLVRTNYMKMDYYCISDQGLDPCSSLYTKRQQSFSLNSGYPSNSLTGSSSCTCSVEASCDSTVRLTAIDLRLGSSTSCDQSITITDGSTVIVFDCNDNNDYLPVTLYVSY</sequence>
<evidence type="ECO:0000313" key="1">
    <source>
        <dbReference type="EMBL" id="CAG2237556.1"/>
    </source>
</evidence>
<organism evidence="1 2">
    <name type="scientific">Mytilus edulis</name>
    <name type="common">Blue mussel</name>
    <dbReference type="NCBI Taxonomy" id="6550"/>
    <lineage>
        <taxon>Eukaryota</taxon>
        <taxon>Metazoa</taxon>
        <taxon>Spiralia</taxon>
        <taxon>Lophotrochozoa</taxon>
        <taxon>Mollusca</taxon>
        <taxon>Bivalvia</taxon>
        <taxon>Autobranchia</taxon>
        <taxon>Pteriomorphia</taxon>
        <taxon>Mytilida</taxon>
        <taxon>Mytiloidea</taxon>
        <taxon>Mytilidae</taxon>
        <taxon>Mytilinae</taxon>
        <taxon>Mytilus</taxon>
    </lineage>
</organism>
<dbReference type="SUPFAM" id="SSF49854">
    <property type="entry name" value="Spermadhesin, CUB domain"/>
    <property type="match status" value="1"/>
</dbReference>
<dbReference type="EMBL" id="CAJPWZ010002391">
    <property type="protein sequence ID" value="CAG2237556.1"/>
    <property type="molecule type" value="Genomic_DNA"/>
</dbReference>